<sequence length="515" mass="52811">MPLPERNTLTVPTFPRATDYAGVWAIEPSAGAALWSLAQRMDLAVHVASAESPKLAAAEPYQTIKAGGGQQIALIPIAGALMKAQGSMSSATSTVAARRAVRKAAADPDVSAILLHVDSPGGTVSGTADLAADIKAAAKQKPVWAFAEDLCASAAYWIASQADQIFANTATAMIGSIGTLAVVYDLSGAAEQQGVKALVFGTGPIKGAGTPGAPVTEEQQSYFRALVEGSQKSFDAAVQKARGLTDKQLAAAKTGGVFGAPEALDRKLIDGIQSFDQTIAQLAAEARRANRSSTTRAVGPVPDRSAAVDETTVTTQTAAAGTGSTVVVAQIPAPNAVDPIALMRQQAAAEIERISGINRVCGTNTTLAAEAIRGGWAVERAELGALRASLASGVSAANPHAGPALNFGRGRWRMGSEAAPGVSASEALEAALRMSLGRTVERDYRAEVCQAAHESFRNFGLQQVLMLAAIQNGYPGSPGERITAGNLRAVLKAAFTNSDGSVDLRAAGVSNISKS</sequence>
<dbReference type="InterPro" id="IPR033855">
    <property type="entry name" value="Protein_C"/>
</dbReference>
<gene>
    <name evidence="3" type="ORF">SOIL9_77650</name>
</gene>
<feature type="domain" description="Peptidase S49" evidence="2">
    <location>
        <begin position="137"/>
        <end position="286"/>
    </location>
</feature>
<dbReference type="PANTHER" id="PTHR42987:SF4">
    <property type="entry name" value="PROTEASE SOHB-RELATED"/>
    <property type="match status" value="1"/>
</dbReference>
<dbReference type="Gene3D" id="3.90.226.10">
    <property type="entry name" value="2-enoyl-CoA Hydratase, Chain A, domain 1"/>
    <property type="match status" value="1"/>
</dbReference>
<accession>A0A6P2DJD2</accession>
<reference evidence="3 4" key="1">
    <citation type="submission" date="2019-05" db="EMBL/GenBank/DDBJ databases">
        <authorList>
            <consortium name="Science for Life Laboratories"/>
        </authorList>
    </citation>
    <scope>NUCLEOTIDE SEQUENCE [LARGE SCALE GENOMIC DNA]</scope>
    <source>
        <strain evidence="3">Soil9</strain>
    </source>
</reference>
<keyword evidence="4" id="KW-1185">Reference proteome</keyword>
<evidence type="ECO:0000259" key="2">
    <source>
        <dbReference type="Pfam" id="PF01343"/>
    </source>
</evidence>
<name>A0A6P2DJD2_9BACT</name>
<dbReference type="CDD" id="cd07022">
    <property type="entry name" value="S49_Sppa_36K_type"/>
    <property type="match status" value="1"/>
</dbReference>
<dbReference type="GO" id="GO:0008233">
    <property type="term" value="F:peptidase activity"/>
    <property type="evidence" value="ECO:0007669"/>
    <property type="project" value="InterPro"/>
</dbReference>
<dbReference type="PANTHER" id="PTHR42987">
    <property type="entry name" value="PEPTIDASE S49"/>
    <property type="match status" value="1"/>
</dbReference>
<dbReference type="Gene3D" id="6.20.330.10">
    <property type="match status" value="1"/>
</dbReference>
<dbReference type="GO" id="GO:0006508">
    <property type="term" value="P:proteolysis"/>
    <property type="evidence" value="ECO:0007669"/>
    <property type="project" value="InterPro"/>
</dbReference>
<dbReference type="InterPro" id="IPR002142">
    <property type="entry name" value="Peptidase_S49"/>
</dbReference>
<proteinExistence type="inferred from homology"/>
<dbReference type="Proteomes" id="UP000464178">
    <property type="component" value="Chromosome"/>
</dbReference>
<dbReference type="RefSeq" id="WP_162672526.1">
    <property type="nucleotide sequence ID" value="NZ_LR593886.1"/>
</dbReference>
<dbReference type="InterPro" id="IPR029045">
    <property type="entry name" value="ClpP/crotonase-like_dom_sf"/>
</dbReference>
<evidence type="ECO:0000256" key="1">
    <source>
        <dbReference type="ARBA" id="ARBA00008683"/>
    </source>
</evidence>
<dbReference type="Pfam" id="PF01343">
    <property type="entry name" value="Peptidase_S49"/>
    <property type="match status" value="1"/>
</dbReference>
<dbReference type="SUPFAM" id="SSF52096">
    <property type="entry name" value="ClpP/crotonase"/>
    <property type="match status" value="1"/>
</dbReference>
<evidence type="ECO:0000313" key="4">
    <source>
        <dbReference type="Proteomes" id="UP000464178"/>
    </source>
</evidence>
<comment type="similarity">
    <text evidence="1">Belongs to the peptidase S49 family.</text>
</comment>
<evidence type="ECO:0000313" key="3">
    <source>
        <dbReference type="EMBL" id="VTS01690.1"/>
    </source>
</evidence>
<dbReference type="AlphaFoldDB" id="A0A6P2DJD2"/>
<organism evidence="3 4">
    <name type="scientific">Gemmata massiliana</name>
    <dbReference type="NCBI Taxonomy" id="1210884"/>
    <lineage>
        <taxon>Bacteria</taxon>
        <taxon>Pseudomonadati</taxon>
        <taxon>Planctomycetota</taxon>
        <taxon>Planctomycetia</taxon>
        <taxon>Gemmatales</taxon>
        <taxon>Gemmataceae</taxon>
        <taxon>Gemmata</taxon>
    </lineage>
</organism>
<dbReference type="EMBL" id="LR593886">
    <property type="protein sequence ID" value="VTS01690.1"/>
    <property type="molecule type" value="Genomic_DNA"/>
</dbReference>
<protein>
    <recommendedName>
        <fullName evidence="2">Peptidase S49 domain-containing protein</fullName>
    </recommendedName>
</protein>
<dbReference type="KEGG" id="gms:SOIL9_77650"/>